<evidence type="ECO:0000313" key="1">
    <source>
        <dbReference type="EMBL" id="MYL98692.1"/>
    </source>
</evidence>
<evidence type="ECO:0000313" key="2">
    <source>
        <dbReference type="Proteomes" id="UP000465810"/>
    </source>
</evidence>
<reference evidence="1 2" key="1">
    <citation type="submission" date="2019-12" db="EMBL/GenBank/DDBJ databases">
        <authorList>
            <person name="Feng G."/>
            <person name="Zhu H."/>
        </authorList>
    </citation>
    <scope>NUCLEOTIDE SEQUENCE [LARGE SCALE GENOMIC DNA]</scope>
    <source>
        <strain evidence="1 2">FGD1</strain>
    </source>
</reference>
<accession>A0A7X4K850</accession>
<dbReference type="EMBL" id="WVTD01000009">
    <property type="protein sequence ID" value="MYL98692.1"/>
    <property type="molecule type" value="Genomic_DNA"/>
</dbReference>
<organism evidence="1 2">
    <name type="scientific">Novosphingobium silvae</name>
    <dbReference type="NCBI Taxonomy" id="2692619"/>
    <lineage>
        <taxon>Bacteria</taxon>
        <taxon>Pseudomonadati</taxon>
        <taxon>Pseudomonadota</taxon>
        <taxon>Alphaproteobacteria</taxon>
        <taxon>Sphingomonadales</taxon>
        <taxon>Sphingomonadaceae</taxon>
        <taxon>Novosphingobium</taxon>
    </lineage>
</organism>
<name>A0A7X4K850_9SPHN</name>
<dbReference type="Proteomes" id="UP000465810">
    <property type="component" value="Unassembled WGS sequence"/>
</dbReference>
<sequence>MTERMFRLLERHQKLDALFQRAKNRTRVDPLEVAWLRKRKLAARARLAMLLPSQQWTRAGTSLA</sequence>
<proteinExistence type="predicted"/>
<keyword evidence="2" id="KW-1185">Reference proteome</keyword>
<dbReference type="RefSeq" id="WP_160986325.1">
    <property type="nucleotide sequence ID" value="NZ_WVTD01000009.1"/>
</dbReference>
<gene>
    <name evidence="1" type="ORF">GR702_13055</name>
</gene>
<protein>
    <submittedName>
        <fullName evidence="1">DUF465 domain-containing protein</fullName>
    </submittedName>
</protein>
<dbReference type="AlphaFoldDB" id="A0A7X4K850"/>
<comment type="caution">
    <text evidence="1">The sequence shown here is derived from an EMBL/GenBank/DDBJ whole genome shotgun (WGS) entry which is preliminary data.</text>
</comment>